<accession>A0A328VKK7</accession>
<keyword evidence="1 2" id="KW-0238">DNA-binding</keyword>
<dbReference type="SUPFAM" id="SSF48498">
    <property type="entry name" value="Tetracyclin repressor-like, C-terminal domain"/>
    <property type="match status" value="1"/>
</dbReference>
<dbReference type="EMBL" id="MCIF01000002">
    <property type="protein sequence ID" value="RAQ97451.1"/>
    <property type="molecule type" value="Genomic_DNA"/>
</dbReference>
<dbReference type="RefSeq" id="WP_112431823.1">
    <property type="nucleotide sequence ID" value="NZ_MCIF01000002.1"/>
</dbReference>
<keyword evidence="5" id="KW-1185">Reference proteome</keyword>
<evidence type="ECO:0000313" key="5">
    <source>
        <dbReference type="Proteomes" id="UP000248706"/>
    </source>
</evidence>
<dbReference type="GO" id="GO:0003700">
    <property type="term" value="F:DNA-binding transcription factor activity"/>
    <property type="evidence" value="ECO:0007669"/>
    <property type="project" value="TreeGrafter"/>
</dbReference>
<feature type="DNA-binding region" description="H-T-H motif" evidence="2">
    <location>
        <begin position="34"/>
        <end position="53"/>
    </location>
</feature>
<name>A0A328VKK7_9CHLR</name>
<dbReference type="Proteomes" id="UP000248706">
    <property type="component" value="Unassembled WGS sequence"/>
</dbReference>
<dbReference type="PANTHER" id="PTHR30055:SF226">
    <property type="entry name" value="HTH-TYPE TRANSCRIPTIONAL REGULATOR PKSA"/>
    <property type="match status" value="1"/>
</dbReference>
<dbReference type="PANTHER" id="PTHR30055">
    <property type="entry name" value="HTH-TYPE TRANSCRIPTIONAL REGULATOR RUTR"/>
    <property type="match status" value="1"/>
</dbReference>
<dbReference type="GO" id="GO:0000976">
    <property type="term" value="F:transcription cis-regulatory region binding"/>
    <property type="evidence" value="ECO:0007669"/>
    <property type="project" value="TreeGrafter"/>
</dbReference>
<dbReference type="Gene3D" id="1.10.357.10">
    <property type="entry name" value="Tetracycline Repressor, domain 2"/>
    <property type="match status" value="1"/>
</dbReference>
<dbReference type="AlphaFoldDB" id="A0A328VKK7"/>
<evidence type="ECO:0000313" key="4">
    <source>
        <dbReference type="EMBL" id="RAQ97451.1"/>
    </source>
</evidence>
<protein>
    <recommendedName>
        <fullName evidence="3">HTH tetR-type domain-containing protein</fullName>
    </recommendedName>
</protein>
<dbReference type="OrthoDB" id="9814200at2"/>
<organism evidence="4 5">
    <name type="scientific">Thermogemmatispora tikiterensis</name>
    <dbReference type="NCBI Taxonomy" id="1825093"/>
    <lineage>
        <taxon>Bacteria</taxon>
        <taxon>Bacillati</taxon>
        <taxon>Chloroflexota</taxon>
        <taxon>Ktedonobacteria</taxon>
        <taxon>Thermogemmatisporales</taxon>
        <taxon>Thermogemmatisporaceae</taxon>
        <taxon>Thermogemmatispora</taxon>
    </lineage>
</organism>
<dbReference type="SUPFAM" id="SSF46689">
    <property type="entry name" value="Homeodomain-like"/>
    <property type="match status" value="1"/>
</dbReference>
<gene>
    <name evidence="4" type="ORF">A4R35_18075</name>
</gene>
<sequence length="207" mass="23207">MARRPKTEGTEDRREQIIDAALRVFARKGFARATNKDIAREAGITPGLIYYYFADKEALLQAVIESRSPLRLFEQLEPAQWDAPPAEFLRAILLQALEIIESEQVISLIRTVLSELLHGEEIPLLPGLFLPRIIDVLQRYLRLQQAKGALRPAMSTEEAAQVLLSAMMGLVMRRQILRDASVLRYSHGELVSLVLRTILPGLLPSGG</sequence>
<feature type="domain" description="HTH tetR-type" evidence="3">
    <location>
        <begin position="11"/>
        <end position="71"/>
    </location>
</feature>
<reference evidence="4 5" key="1">
    <citation type="submission" date="2016-08" db="EMBL/GenBank/DDBJ databases">
        <title>Analysis of Carbohydrate Active Enzymes in Thermogemmatispora T81 Reveals Carbohydrate Degradation Ability.</title>
        <authorList>
            <person name="Tomazini A."/>
            <person name="Lal S."/>
            <person name="Stott M."/>
            <person name="Henrissat B."/>
            <person name="Polikarpov I."/>
            <person name="Sparling R."/>
            <person name="Levin D.B."/>
        </authorList>
    </citation>
    <scope>NUCLEOTIDE SEQUENCE [LARGE SCALE GENOMIC DNA]</scope>
    <source>
        <strain evidence="4 5">T81</strain>
    </source>
</reference>
<proteinExistence type="predicted"/>
<comment type="caution">
    <text evidence="4">The sequence shown here is derived from an EMBL/GenBank/DDBJ whole genome shotgun (WGS) entry which is preliminary data.</text>
</comment>
<dbReference type="InterPro" id="IPR036271">
    <property type="entry name" value="Tet_transcr_reg_TetR-rel_C_sf"/>
</dbReference>
<dbReference type="Pfam" id="PF00440">
    <property type="entry name" value="TetR_N"/>
    <property type="match status" value="1"/>
</dbReference>
<dbReference type="InterPro" id="IPR009057">
    <property type="entry name" value="Homeodomain-like_sf"/>
</dbReference>
<evidence type="ECO:0000256" key="1">
    <source>
        <dbReference type="ARBA" id="ARBA00023125"/>
    </source>
</evidence>
<evidence type="ECO:0000256" key="2">
    <source>
        <dbReference type="PROSITE-ProRule" id="PRU00335"/>
    </source>
</evidence>
<dbReference type="InterPro" id="IPR050109">
    <property type="entry name" value="HTH-type_TetR-like_transc_reg"/>
</dbReference>
<dbReference type="PROSITE" id="PS50977">
    <property type="entry name" value="HTH_TETR_2"/>
    <property type="match status" value="1"/>
</dbReference>
<evidence type="ECO:0000259" key="3">
    <source>
        <dbReference type="PROSITE" id="PS50977"/>
    </source>
</evidence>
<dbReference type="PRINTS" id="PR00455">
    <property type="entry name" value="HTHTETR"/>
</dbReference>
<dbReference type="InterPro" id="IPR001647">
    <property type="entry name" value="HTH_TetR"/>
</dbReference>